<feature type="domain" description="Imelysin-like" evidence="3">
    <location>
        <begin position="66"/>
        <end position="332"/>
    </location>
</feature>
<dbReference type="Gene3D" id="1.20.1420.20">
    <property type="entry name" value="M75 peptidase, HXXE motif"/>
    <property type="match status" value="1"/>
</dbReference>
<keyword evidence="2" id="KW-0732">Signal</keyword>
<dbReference type="InterPro" id="IPR038352">
    <property type="entry name" value="Imelysin_sf"/>
</dbReference>
<gene>
    <name evidence="4" type="ORF">VCO01S_26720</name>
</gene>
<dbReference type="Pfam" id="PF09375">
    <property type="entry name" value="Peptidase_M75"/>
    <property type="match status" value="1"/>
</dbReference>
<sequence length="355" mass="39952">MSFPIKKLSMTAFVFSTILSGCSSSSPNSSNLSSLESSQFEVTQHPSQAVYQLQHQHAELFYSNSVNLHQAFQTQCLSSSDEQSLTELQNQWHKTMLAWMAFQGQSSGPEELQELAWKVQFWPDKKNTTGRQMKAQLSTNPNVSPKELSNLSATLQGLSAIEWLLYDEMAEEFSLENRCALGVTISKRLLQTSETVRDAWSMNPWKDLEEKQWNVEYISLLNDQLDYMQKKLSRPLAKIGKPRPYFAESWRSQTSYANLFANWQTIDALVHAPNGLIDILQDVDSVLAESISSTIKSSVNSWPAKASLFSDLSSAQGYQRALAQYNKVEYVHYLIATEAAMKLGIVVGFNSTDGD</sequence>
<dbReference type="PROSITE" id="PS51257">
    <property type="entry name" value="PROKAR_LIPOPROTEIN"/>
    <property type="match status" value="1"/>
</dbReference>
<evidence type="ECO:0000313" key="5">
    <source>
        <dbReference type="Proteomes" id="UP000318242"/>
    </source>
</evidence>
<keyword evidence="5" id="KW-1185">Reference proteome</keyword>
<dbReference type="InterPro" id="IPR018976">
    <property type="entry name" value="Imelysin-like"/>
</dbReference>
<dbReference type="InterPro" id="IPR034984">
    <property type="entry name" value="Imelysin-like_IPPA"/>
</dbReference>
<name>A0A4Y3IPP2_9VIBR</name>
<evidence type="ECO:0000259" key="3">
    <source>
        <dbReference type="Pfam" id="PF09375"/>
    </source>
</evidence>
<dbReference type="CDD" id="cd14659">
    <property type="entry name" value="Imelysin-like_IPPA"/>
    <property type="match status" value="1"/>
</dbReference>
<protein>
    <submittedName>
        <fullName evidence="4">Iron-regulated protein A</fullName>
    </submittedName>
</protein>
<dbReference type="RefSeq" id="WP_141271848.1">
    <property type="nucleotide sequence ID" value="NZ_BJLH01000012.1"/>
</dbReference>
<dbReference type="Proteomes" id="UP000318242">
    <property type="component" value="Unassembled WGS sequence"/>
</dbReference>
<comment type="caution">
    <text evidence="4">The sequence shown here is derived from an EMBL/GenBank/DDBJ whole genome shotgun (WGS) entry which is preliminary data.</text>
</comment>
<evidence type="ECO:0000256" key="1">
    <source>
        <dbReference type="ARBA" id="ARBA00004196"/>
    </source>
</evidence>
<dbReference type="OrthoDB" id="5729110at2"/>
<evidence type="ECO:0000256" key="2">
    <source>
        <dbReference type="ARBA" id="ARBA00022729"/>
    </source>
</evidence>
<proteinExistence type="predicted"/>
<dbReference type="GO" id="GO:0030313">
    <property type="term" value="C:cell envelope"/>
    <property type="evidence" value="ECO:0007669"/>
    <property type="project" value="UniProtKB-SubCell"/>
</dbReference>
<dbReference type="EMBL" id="BJLH01000012">
    <property type="protein sequence ID" value="GEA61479.1"/>
    <property type="molecule type" value="Genomic_DNA"/>
</dbReference>
<reference evidence="4 5" key="1">
    <citation type="submission" date="2019-06" db="EMBL/GenBank/DDBJ databases">
        <title>Whole genome shotgun sequence of Vibrio comitans NBRC 102076.</title>
        <authorList>
            <person name="Hosoyama A."/>
            <person name="Uohara A."/>
            <person name="Ohji S."/>
            <person name="Ichikawa N."/>
        </authorList>
    </citation>
    <scope>NUCLEOTIDE SEQUENCE [LARGE SCALE GENOMIC DNA]</scope>
    <source>
        <strain evidence="4 5">NBRC 102076</strain>
    </source>
</reference>
<evidence type="ECO:0000313" key="4">
    <source>
        <dbReference type="EMBL" id="GEA61479.1"/>
    </source>
</evidence>
<dbReference type="AlphaFoldDB" id="A0A4Y3IPP2"/>
<accession>A0A4Y3IPP2</accession>
<organism evidence="4 5">
    <name type="scientific">Vibrio comitans NBRC 102076</name>
    <dbReference type="NCBI Taxonomy" id="1219078"/>
    <lineage>
        <taxon>Bacteria</taxon>
        <taxon>Pseudomonadati</taxon>
        <taxon>Pseudomonadota</taxon>
        <taxon>Gammaproteobacteria</taxon>
        <taxon>Vibrionales</taxon>
        <taxon>Vibrionaceae</taxon>
        <taxon>Vibrio</taxon>
    </lineage>
</organism>
<comment type="subcellular location">
    <subcellularLocation>
        <location evidence="1">Cell envelope</location>
    </subcellularLocation>
</comment>